<reference evidence="2" key="1">
    <citation type="submission" date="2019-02" db="EMBL/GenBank/DDBJ databases">
        <title>Complete genome sequence of Rhodoferax sp. Gr-4.</title>
        <authorList>
            <person name="Jin L."/>
        </authorList>
    </citation>
    <scope>NUCLEOTIDE SEQUENCE [LARGE SCALE GENOMIC DNA]</scope>
    <source>
        <strain evidence="2">Gr-4</strain>
    </source>
</reference>
<dbReference type="KEGG" id="rhg:EXZ61_18960"/>
<evidence type="ECO:0000313" key="2">
    <source>
        <dbReference type="Proteomes" id="UP000317365"/>
    </source>
</evidence>
<dbReference type="EMBL" id="CP036282">
    <property type="protein sequence ID" value="QDL56070.1"/>
    <property type="molecule type" value="Genomic_DNA"/>
</dbReference>
<sequence length="105" mass="11506">MQQGLVTIQRNRVPGRVEALALFQSAPISALGVYNRTLGNSGLLDEPSYTQFCIHHCVCQSRAYCVNFKHYSGHADASMARFAQPLRALLAQIHCELGIPVPLPA</sequence>
<organism evidence="1 2">
    <name type="scientific">Rhodoferax aquaticus</name>
    <dbReference type="NCBI Taxonomy" id="2527691"/>
    <lineage>
        <taxon>Bacteria</taxon>
        <taxon>Pseudomonadati</taxon>
        <taxon>Pseudomonadota</taxon>
        <taxon>Betaproteobacteria</taxon>
        <taxon>Burkholderiales</taxon>
        <taxon>Comamonadaceae</taxon>
        <taxon>Rhodoferax</taxon>
    </lineage>
</organism>
<dbReference type="Proteomes" id="UP000317365">
    <property type="component" value="Chromosome"/>
</dbReference>
<evidence type="ECO:0000313" key="1">
    <source>
        <dbReference type="EMBL" id="QDL56070.1"/>
    </source>
</evidence>
<reference evidence="2" key="2">
    <citation type="journal article" date="2020" name="Int. J. Syst. Evol. Microbiol.">
        <title>Genomic insights into a novel species Rhodoferax aquaticus sp. nov., isolated from freshwater.</title>
        <authorList>
            <person name="Li T."/>
            <person name="Zhuo Y."/>
            <person name="Jin C.Z."/>
            <person name="Wu X."/>
            <person name="Ko S.R."/>
            <person name="Jin F.J."/>
            <person name="Ahn C.Y."/>
            <person name="Oh H.M."/>
            <person name="Lee H.G."/>
            <person name="Jin L."/>
        </authorList>
    </citation>
    <scope>NUCLEOTIDE SEQUENCE [LARGE SCALE GENOMIC DNA]</scope>
    <source>
        <strain evidence="2">Gr-4</strain>
    </source>
</reference>
<dbReference type="RefSeq" id="WP_142813346.1">
    <property type="nucleotide sequence ID" value="NZ_CP036282.1"/>
</dbReference>
<accession>A0A515ETR8</accession>
<dbReference type="AlphaFoldDB" id="A0A515ETR8"/>
<keyword evidence="2" id="KW-1185">Reference proteome</keyword>
<proteinExistence type="predicted"/>
<gene>
    <name evidence="1" type="ORF">EXZ61_18960</name>
</gene>
<name>A0A515ETR8_9BURK</name>
<protein>
    <submittedName>
        <fullName evidence="1">Uncharacterized protein</fullName>
    </submittedName>
</protein>